<feature type="compositionally biased region" description="Basic and acidic residues" evidence="1">
    <location>
        <begin position="148"/>
        <end position="163"/>
    </location>
</feature>
<evidence type="ECO:0000256" key="1">
    <source>
        <dbReference type="SAM" id="MobiDB-lite"/>
    </source>
</evidence>
<accession>A0AAD9CI15</accession>
<protein>
    <submittedName>
        <fullName evidence="2">Myrosinase MB2</fullName>
    </submittedName>
</protein>
<proteinExistence type="predicted"/>
<evidence type="ECO:0000313" key="3">
    <source>
        <dbReference type="Proteomes" id="UP001228049"/>
    </source>
</evidence>
<sequence length="490" mass="55582">MLAKVEYGGVQKYIKVPQIDENFDFLRFLQEVTDKFSLEPQLLTEGLLNLTDTSDTEVDADIFDELIKSGVRNFKVGFRQYPVSDLEINFVEDESDSSLLPDLTASADSILDLTASPASLPNPTPSPSSSISSDSTVILSSKNNRKRGPGEVDREESRQKVDTVLKSNPKGEEIFKEYDKTKTLSDATRRQMINILVAEMTESYGRIPPTSVRTSYALGIVTLFPYLQDPYSKHGYEHYYDPDANTGYLAWRLKTVQRNTYDGFRGRSRPNFKDGPTTERESLLIGEQLFGEECREALSIIRHSTDKAVVKDKMRATFEYRQKLIHDQDATSSVLDVFHRFLDIPELIDQDFSMMFGDEVSRKFLAKWPSYFKNKVIAECQSLPSNLHVEELLAAFDPETENDFGWDGDISALLLLLHLLPPTPRGHKKTAKISSAQAANHLIANKNIAEKMETLNYPWILVTKQPVQHIVMLWSHIDHGMNNKVKINAC</sequence>
<dbReference type="PANTHER" id="PTHR31025:SF29">
    <property type="entry name" value="SI:CH211-196P9.1"/>
    <property type="match status" value="1"/>
</dbReference>
<dbReference type="PANTHER" id="PTHR31025">
    <property type="entry name" value="SI:CH211-196P9.1-RELATED"/>
    <property type="match status" value="1"/>
</dbReference>
<evidence type="ECO:0000313" key="2">
    <source>
        <dbReference type="EMBL" id="KAK1902128.1"/>
    </source>
</evidence>
<dbReference type="EMBL" id="JASDAP010000006">
    <property type="protein sequence ID" value="KAK1902128.1"/>
    <property type="molecule type" value="Genomic_DNA"/>
</dbReference>
<dbReference type="AlphaFoldDB" id="A0AAD9CI15"/>
<feature type="compositionally biased region" description="Low complexity" evidence="1">
    <location>
        <begin position="127"/>
        <end position="141"/>
    </location>
</feature>
<name>A0AAD9CI15_DISEL</name>
<dbReference type="Proteomes" id="UP001228049">
    <property type="component" value="Unassembled WGS sequence"/>
</dbReference>
<organism evidence="2 3">
    <name type="scientific">Dissostichus eleginoides</name>
    <name type="common">Patagonian toothfish</name>
    <name type="synonym">Dissostichus amissus</name>
    <dbReference type="NCBI Taxonomy" id="100907"/>
    <lineage>
        <taxon>Eukaryota</taxon>
        <taxon>Metazoa</taxon>
        <taxon>Chordata</taxon>
        <taxon>Craniata</taxon>
        <taxon>Vertebrata</taxon>
        <taxon>Euteleostomi</taxon>
        <taxon>Actinopterygii</taxon>
        <taxon>Neopterygii</taxon>
        <taxon>Teleostei</taxon>
        <taxon>Neoteleostei</taxon>
        <taxon>Acanthomorphata</taxon>
        <taxon>Eupercaria</taxon>
        <taxon>Perciformes</taxon>
        <taxon>Notothenioidei</taxon>
        <taxon>Nototheniidae</taxon>
        <taxon>Dissostichus</taxon>
    </lineage>
</organism>
<feature type="region of interest" description="Disordered" evidence="1">
    <location>
        <begin position="116"/>
        <end position="163"/>
    </location>
</feature>
<comment type="caution">
    <text evidence="2">The sequence shown here is derived from an EMBL/GenBank/DDBJ whole genome shotgun (WGS) entry which is preliminary data.</text>
</comment>
<reference evidence="2" key="1">
    <citation type="submission" date="2023-04" db="EMBL/GenBank/DDBJ databases">
        <title>Chromosome-level genome of Chaenocephalus aceratus.</title>
        <authorList>
            <person name="Park H."/>
        </authorList>
    </citation>
    <scope>NUCLEOTIDE SEQUENCE</scope>
    <source>
        <strain evidence="2">DE</strain>
        <tissue evidence="2">Muscle</tissue>
    </source>
</reference>
<gene>
    <name evidence="2" type="ORF">KUDE01_005092</name>
</gene>
<keyword evidence="3" id="KW-1185">Reference proteome</keyword>